<protein>
    <recommendedName>
        <fullName evidence="1">Heterokaryon incompatibility domain-containing protein</fullName>
    </recommendedName>
</protein>
<comment type="caution">
    <text evidence="2">The sequence shown here is derived from an EMBL/GenBank/DDBJ whole genome shotgun (WGS) entry which is preliminary data.</text>
</comment>
<dbReference type="EMBL" id="CALLCH030000020">
    <property type="protein sequence ID" value="CAI4219797.1"/>
    <property type="molecule type" value="Genomic_DNA"/>
</dbReference>
<proteinExistence type="predicted"/>
<evidence type="ECO:0000313" key="2">
    <source>
        <dbReference type="EMBL" id="CAI4219797.1"/>
    </source>
</evidence>
<accession>A0A9P1HBY6</accession>
<keyword evidence="3" id="KW-1185">Reference proteome</keyword>
<reference evidence="2" key="1">
    <citation type="submission" date="2022-11" db="EMBL/GenBank/DDBJ databases">
        <authorList>
            <person name="Scott C."/>
            <person name="Bruce N."/>
        </authorList>
    </citation>
    <scope>NUCLEOTIDE SEQUENCE</scope>
</reference>
<dbReference type="InterPro" id="IPR010730">
    <property type="entry name" value="HET"/>
</dbReference>
<sequence length="562" mass="63955">MGINSTPEVFKYQPLDPDRNQIRLLRILKSSPVPPPAIASIRCEIFHINLDEFPIYNALSYTWGSPTSPKTSILLDDKLFLVRENLWMALKRLESAAEEMVIWIDAICINQESIPERNSQVPKMTQIYRQAHQVVSWLGVGNRASALAFKFVEEFGRPDVTQEWALERLGSQRLQLQALSQLFQHEYWNRMWVLQELTVAKSIIIYCGTDSINGETVIRVQRLLINIRGSGLTYGTLLAAMDNDMIAMDIVGDQGLAKLQDWTQSAAKKNLSFLECLLLHSDRAATDARDMIYGLANIANEKSKYKVAVDYALSTPQLYTDFARTEIEASETLLILTRARLTHNTHSLPSWVPDWSAIEQSHAFLLDARQPQFYFKAGGSSKPEVTFSSAGLVMTTKAIVLGSIKTLGKPTNMTSDKDLDKSALAFWNWWSLIDSSDPQQHETFAHTILARKPDNTNQPSRLLHILGMFSDYVKELYPDKVIEPLEQYWQAFIESSMNRRGGLLGRSYDMKIKELERDKQIIRSWRRIFAAYCWDRRFFISSSGRMGLAPDAAEEGDVICIP</sequence>
<organism evidence="2 3">
    <name type="scientific">Parascedosporium putredinis</name>
    <dbReference type="NCBI Taxonomy" id="1442378"/>
    <lineage>
        <taxon>Eukaryota</taxon>
        <taxon>Fungi</taxon>
        <taxon>Dikarya</taxon>
        <taxon>Ascomycota</taxon>
        <taxon>Pezizomycotina</taxon>
        <taxon>Sordariomycetes</taxon>
        <taxon>Hypocreomycetidae</taxon>
        <taxon>Microascales</taxon>
        <taxon>Microascaceae</taxon>
        <taxon>Parascedosporium</taxon>
    </lineage>
</organism>
<feature type="domain" description="Heterokaryon incompatibility" evidence="1">
    <location>
        <begin position="56"/>
        <end position="196"/>
    </location>
</feature>
<dbReference type="Proteomes" id="UP000838763">
    <property type="component" value="Unassembled WGS sequence"/>
</dbReference>
<dbReference type="OrthoDB" id="2157530at2759"/>
<evidence type="ECO:0000313" key="3">
    <source>
        <dbReference type="Proteomes" id="UP000838763"/>
    </source>
</evidence>
<dbReference type="Pfam" id="PF06985">
    <property type="entry name" value="HET"/>
    <property type="match status" value="1"/>
</dbReference>
<evidence type="ECO:0000259" key="1">
    <source>
        <dbReference type="Pfam" id="PF06985"/>
    </source>
</evidence>
<name>A0A9P1HBY6_9PEZI</name>
<dbReference type="AlphaFoldDB" id="A0A9P1HBY6"/>
<dbReference type="InterPro" id="IPR052895">
    <property type="entry name" value="HetReg/Transcr_Mod"/>
</dbReference>
<dbReference type="PANTHER" id="PTHR24148:SF73">
    <property type="entry name" value="HET DOMAIN PROTEIN (AFU_ORTHOLOGUE AFUA_8G01020)"/>
    <property type="match status" value="1"/>
</dbReference>
<dbReference type="PANTHER" id="PTHR24148">
    <property type="entry name" value="ANKYRIN REPEAT DOMAIN-CONTAINING PROTEIN 39 HOMOLOG-RELATED"/>
    <property type="match status" value="1"/>
</dbReference>
<gene>
    <name evidence="2" type="ORF">PPNO1_LOCUS9343</name>
</gene>